<reference evidence="1" key="1">
    <citation type="submission" date="2022-10" db="EMBL/GenBank/DDBJ databases">
        <title>Sifting through the core-genome to identify putative cross-protective antigens against Riemerella anatipestifer.</title>
        <authorList>
            <person name="Zheng X."/>
            <person name="Zhang W."/>
        </authorList>
    </citation>
    <scope>NUCLEOTIDE SEQUENCE</scope>
    <source>
        <strain evidence="1">ZWRA178</strain>
    </source>
</reference>
<name>A0AAP3EWZ4_RIEAN</name>
<evidence type="ECO:0000313" key="1">
    <source>
        <dbReference type="EMBL" id="MCW0524529.1"/>
    </source>
</evidence>
<dbReference type="PROSITE" id="PS51257">
    <property type="entry name" value="PROKAR_LIPOPROTEIN"/>
    <property type="match status" value="1"/>
</dbReference>
<organism evidence="1 2">
    <name type="scientific">Riemerella anatipestifer</name>
    <name type="common">Moraxella anatipestifer</name>
    <dbReference type="NCBI Taxonomy" id="34085"/>
    <lineage>
        <taxon>Bacteria</taxon>
        <taxon>Pseudomonadati</taxon>
        <taxon>Bacteroidota</taxon>
        <taxon>Flavobacteriia</taxon>
        <taxon>Flavobacteriales</taxon>
        <taxon>Weeksellaceae</taxon>
        <taxon>Riemerella</taxon>
    </lineage>
</organism>
<dbReference type="EMBL" id="JAOZYT010000071">
    <property type="protein sequence ID" value="MCW0524529.1"/>
    <property type="molecule type" value="Genomic_DNA"/>
</dbReference>
<accession>A0AAP3EWZ4</accession>
<proteinExistence type="predicted"/>
<feature type="non-terminal residue" evidence="1">
    <location>
        <position position="264"/>
    </location>
</feature>
<protein>
    <recommendedName>
        <fullName evidence="3">Lipoprotein</fullName>
    </recommendedName>
</protein>
<sequence length="264" mass="30111">MRKFNLMAAIALLGSLYSCDRDATGNLTSNETEVINYEFSLKDKINIEKASLQRKILYKRYFLKEATKKMFLSNISNEDIFDQVNFGKIQKNTFKVQDLSSNFGNDIADFNKAFKNLEGRSYSISLYIPFAEELKTKKTNVKNNIYIFEEVDDSDRLEYDGYTLNENGDFVKCDFPITENLAENLAKKGISVIVVGLQDDSLKPINERGDLSISESLSSSSNKNWYIDNMTVKAHKESWVAGASEIAVQAYSYNHLNNQLKKIN</sequence>
<evidence type="ECO:0008006" key="3">
    <source>
        <dbReference type="Google" id="ProtNLM"/>
    </source>
</evidence>
<dbReference type="Proteomes" id="UP001207440">
    <property type="component" value="Unassembled WGS sequence"/>
</dbReference>
<evidence type="ECO:0000313" key="2">
    <source>
        <dbReference type="Proteomes" id="UP001207440"/>
    </source>
</evidence>
<gene>
    <name evidence="1" type="ORF">OKE68_09405</name>
</gene>
<dbReference type="RefSeq" id="WP_255887075.1">
    <property type="nucleotide sequence ID" value="NZ_JANFPR010000070.1"/>
</dbReference>
<comment type="caution">
    <text evidence="1">The sequence shown here is derived from an EMBL/GenBank/DDBJ whole genome shotgun (WGS) entry which is preliminary data.</text>
</comment>
<dbReference type="AlphaFoldDB" id="A0AAP3EWZ4"/>